<feature type="compositionally biased region" description="Basic residues" evidence="1">
    <location>
        <begin position="1"/>
        <end position="10"/>
    </location>
</feature>
<reference evidence="2" key="1">
    <citation type="submission" date="2020-03" db="EMBL/GenBank/DDBJ databases">
        <authorList>
            <person name="Weist P."/>
        </authorList>
    </citation>
    <scope>NUCLEOTIDE SEQUENCE</scope>
</reference>
<keyword evidence="3" id="KW-1185">Reference proteome</keyword>
<organism evidence="2 3">
    <name type="scientific">Pleuronectes platessa</name>
    <name type="common">European plaice</name>
    <dbReference type="NCBI Taxonomy" id="8262"/>
    <lineage>
        <taxon>Eukaryota</taxon>
        <taxon>Metazoa</taxon>
        <taxon>Chordata</taxon>
        <taxon>Craniata</taxon>
        <taxon>Vertebrata</taxon>
        <taxon>Euteleostomi</taxon>
        <taxon>Actinopterygii</taxon>
        <taxon>Neopterygii</taxon>
        <taxon>Teleostei</taxon>
        <taxon>Neoteleostei</taxon>
        <taxon>Acanthomorphata</taxon>
        <taxon>Carangaria</taxon>
        <taxon>Pleuronectiformes</taxon>
        <taxon>Pleuronectoidei</taxon>
        <taxon>Pleuronectidae</taxon>
        <taxon>Pleuronectes</taxon>
    </lineage>
</organism>
<evidence type="ECO:0000313" key="2">
    <source>
        <dbReference type="EMBL" id="CAB1442805.1"/>
    </source>
</evidence>
<gene>
    <name evidence="2" type="ORF">PLEPLA_LOCUS30523</name>
</gene>
<protein>
    <submittedName>
        <fullName evidence="2">Uncharacterized protein</fullName>
    </submittedName>
</protein>
<proteinExistence type="predicted"/>
<name>A0A9N7YYW9_PLEPL</name>
<evidence type="ECO:0000256" key="1">
    <source>
        <dbReference type="SAM" id="MobiDB-lite"/>
    </source>
</evidence>
<dbReference type="AlphaFoldDB" id="A0A9N7YYW9"/>
<feature type="compositionally biased region" description="Basic and acidic residues" evidence="1">
    <location>
        <begin position="28"/>
        <end position="54"/>
    </location>
</feature>
<dbReference type="EMBL" id="CADEAL010002934">
    <property type="protein sequence ID" value="CAB1442805.1"/>
    <property type="molecule type" value="Genomic_DNA"/>
</dbReference>
<dbReference type="Proteomes" id="UP001153269">
    <property type="component" value="Unassembled WGS sequence"/>
</dbReference>
<feature type="region of interest" description="Disordered" evidence="1">
    <location>
        <begin position="1"/>
        <end position="58"/>
    </location>
</feature>
<accession>A0A9N7YYW9</accession>
<evidence type="ECO:0000313" key="3">
    <source>
        <dbReference type="Proteomes" id="UP001153269"/>
    </source>
</evidence>
<sequence length="71" mass="8127">MRLSKRHRPAASRSLPPHPPRGAGAQRPIHENEAPQDQRLESGASWRREARERAGVNPSRVMLELEELRRS</sequence>
<comment type="caution">
    <text evidence="2">The sequence shown here is derived from an EMBL/GenBank/DDBJ whole genome shotgun (WGS) entry which is preliminary data.</text>
</comment>